<dbReference type="InterPro" id="IPR009057">
    <property type="entry name" value="Homeodomain-like_sf"/>
</dbReference>
<evidence type="ECO:0000313" key="5">
    <source>
        <dbReference type="Proteomes" id="UP001208567"/>
    </source>
</evidence>
<feature type="domain" description="HTH tetR-type" evidence="3">
    <location>
        <begin position="10"/>
        <end position="70"/>
    </location>
</feature>
<proteinExistence type="predicted"/>
<dbReference type="PROSITE" id="PS50977">
    <property type="entry name" value="HTH_TETR_2"/>
    <property type="match status" value="1"/>
</dbReference>
<reference evidence="4 5" key="1">
    <citation type="journal article" date="2024" name="Int. J. Syst. Evol. Microbiol.">
        <title>Clostridium omnivorum sp. nov., isolated from anoxic soil under the treatment of reductive soil disinfestation.</title>
        <authorList>
            <person name="Ueki A."/>
            <person name="Tonouchi A."/>
            <person name="Kaku N."/>
            <person name="Honma S."/>
            <person name="Ueki K."/>
        </authorList>
    </citation>
    <scope>NUCLEOTIDE SEQUENCE [LARGE SCALE GENOMIC DNA]</scope>
    <source>
        <strain evidence="4 5">E14</strain>
    </source>
</reference>
<comment type="caution">
    <text evidence="4">The sequence shown here is derived from an EMBL/GenBank/DDBJ whole genome shotgun (WGS) entry which is preliminary data.</text>
</comment>
<keyword evidence="5" id="KW-1185">Reference proteome</keyword>
<evidence type="ECO:0000313" key="4">
    <source>
        <dbReference type="EMBL" id="GLC31626.1"/>
    </source>
</evidence>
<keyword evidence="1 2" id="KW-0238">DNA-binding</keyword>
<dbReference type="EMBL" id="BRXR01000001">
    <property type="protein sequence ID" value="GLC31626.1"/>
    <property type="molecule type" value="Genomic_DNA"/>
</dbReference>
<dbReference type="Proteomes" id="UP001208567">
    <property type="component" value="Unassembled WGS sequence"/>
</dbReference>
<dbReference type="Gene3D" id="1.10.357.10">
    <property type="entry name" value="Tetracycline Repressor, domain 2"/>
    <property type="match status" value="1"/>
</dbReference>
<dbReference type="InterPro" id="IPR050624">
    <property type="entry name" value="HTH-type_Tx_Regulator"/>
</dbReference>
<dbReference type="PANTHER" id="PTHR43479">
    <property type="entry name" value="ACREF/ENVCD OPERON REPRESSOR-RELATED"/>
    <property type="match status" value="1"/>
</dbReference>
<dbReference type="InterPro" id="IPR001647">
    <property type="entry name" value="HTH_TetR"/>
</dbReference>
<evidence type="ECO:0000256" key="1">
    <source>
        <dbReference type="ARBA" id="ARBA00023125"/>
    </source>
</evidence>
<organism evidence="4 5">
    <name type="scientific">Clostridium omnivorum</name>
    <dbReference type="NCBI Taxonomy" id="1604902"/>
    <lineage>
        <taxon>Bacteria</taxon>
        <taxon>Bacillati</taxon>
        <taxon>Bacillota</taxon>
        <taxon>Clostridia</taxon>
        <taxon>Eubacteriales</taxon>
        <taxon>Clostridiaceae</taxon>
        <taxon>Clostridium</taxon>
    </lineage>
</organism>
<dbReference type="Pfam" id="PF00440">
    <property type="entry name" value="TetR_N"/>
    <property type="match status" value="1"/>
</dbReference>
<accession>A0ABQ5N933</accession>
<dbReference type="RefSeq" id="WP_264850957.1">
    <property type="nucleotide sequence ID" value="NZ_BRXR01000001.1"/>
</dbReference>
<dbReference type="SUPFAM" id="SSF48498">
    <property type="entry name" value="Tetracyclin repressor-like, C-terminal domain"/>
    <property type="match status" value="1"/>
</dbReference>
<dbReference type="PANTHER" id="PTHR43479:SF11">
    <property type="entry name" value="ACREF_ENVCD OPERON REPRESSOR-RELATED"/>
    <property type="match status" value="1"/>
</dbReference>
<dbReference type="PRINTS" id="PR00455">
    <property type="entry name" value="HTHTETR"/>
</dbReference>
<dbReference type="Gene3D" id="1.10.10.60">
    <property type="entry name" value="Homeodomain-like"/>
    <property type="match status" value="1"/>
</dbReference>
<sequence length="217" mass="25876">MNNKFYNLPLDRQEQIINGAIKVFSTSNYSNTSTIEIAREAGISKGLIFHYFKNKKELYLFLYKYCASLYTSELEKNYDSKETDFFELLLKSQHFKCKFMKEHPYVYDFVVKVYLENDIEVVDEISQYVKPINDENCKRFFEKVDLNKFKKGVDVALLFKTLLWCSDGFMRNAFKNNISIDEIESEFAKILMQYKENFYKEEFICTSMNTEIEKIIP</sequence>
<dbReference type="InterPro" id="IPR036271">
    <property type="entry name" value="Tet_transcr_reg_TetR-rel_C_sf"/>
</dbReference>
<name>A0ABQ5N933_9CLOT</name>
<evidence type="ECO:0000256" key="2">
    <source>
        <dbReference type="PROSITE-ProRule" id="PRU00335"/>
    </source>
</evidence>
<protein>
    <submittedName>
        <fullName evidence="4">TetR family transcriptional regulator</fullName>
    </submittedName>
</protein>
<gene>
    <name evidence="4" type="ORF">bsdE14_30360</name>
</gene>
<dbReference type="SUPFAM" id="SSF46689">
    <property type="entry name" value="Homeodomain-like"/>
    <property type="match status" value="1"/>
</dbReference>
<feature type="DNA-binding region" description="H-T-H motif" evidence="2">
    <location>
        <begin position="33"/>
        <end position="52"/>
    </location>
</feature>
<evidence type="ECO:0000259" key="3">
    <source>
        <dbReference type="PROSITE" id="PS50977"/>
    </source>
</evidence>